<dbReference type="InterPro" id="IPR038765">
    <property type="entry name" value="Papain-like_cys_pep_sf"/>
</dbReference>
<dbReference type="MEROPS" id="C19.972"/>
<dbReference type="eggNOG" id="KOG2026">
    <property type="taxonomic scope" value="Eukaryota"/>
</dbReference>
<dbReference type="GO" id="GO:0016579">
    <property type="term" value="P:protein deubiquitination"/>
    <property type="evidence" value="ECO:0007669"/>
    <property type="project" value="InterPro"/>
</dbReference>
<evidence type="ECO:0000313" key="15">
    <source>
        <dbReference type="Proteomes" id="UP000009168"/>
    </source>
</evidence>
<dbReference type="HOGENOM" id="CLU_016848_4_0_1"/>
<dbReference type="InterPro" id="IPR013083">
    <property type="entry name" value="Znf_RING/FYVE/PHD"/>
</dbReference>
<feature type="domain" description="UBP-type" evidence="13">
    <location>
        <begin position="98"/>
        <end position="195"/>
    </location>
</feature>
<dbReference type="Pfam" id="PF02148">
    <property type="entry name" value="zf-UBP"/>
    <property type="match status" value="1"/>
</dbReference>
<dbReference type="SMART" id="SM00290">
    <property type="entry name" value="ZnF_UBP"/>
    <property type="match status" value="1"/>
</dbReference>
<evidence type="ECO:0000256" key="10">
    <source>
        <dbReference type="PROSITE-ProRule" id="PRU00502"/>
    </source>
</evidence>
<name>A4VF07_TETTS</name>
<dbReference type="GO" id="GO:0005681">
    <property type="term" value="C:spliceosomal complex"/>
    <property type="evidence" value="ECO:0007669"/>
    <property type="project" value="UniProtKB-KW"/>
</dbReference>
<dbReference type="InParanoid" id="A4VF07"/>
<dbReference type="FunFam" id="3.30.40.10:FF:000068">
    <property type="entry name" value="U4/U6.U5 tri-snRNP-associated protein 2"/>
    <property type="match status" value="1"/>
</dbReference>
<dbReference type="InterPro" id="IPR001394">
    <property type="entry name" value="Peptidase_C19_UCH"/>
</dbReference>
<keyword evidence="14" id="KW-0378">Hydrolase</keyword>
<dbReference type="CDD" id="cd02669">
    <property type="entry name" value="Peptidase_C19M"/>
    <property type="match status" value="1"/>
</dbReference>
<dbReference type="Gene3D" id="3.30.40.10">
    <property type="entry name" value="Zinc/RING finger domain, C3HC4 (zinc finger)"/>
    <property type="match status" value="1"/>
</dbReference>
<evidence type="ECO:0000256" key="1">
    <source>
        <dbReference type="ARBA" id="ARBA00004123"/>
    </source>
</evidence>
<organism evidence="14 15">
    <name type="scientific">Tetrahymena thermophila (strain SB210)</name>
    <dbReference type="NCBI Taxonomy" id="312017"/>
    <lineage>
        <taxon>Eukaryota</taxon>
        <taxon>Sar</taxon>
        <taxon>Alveolata</taxon>
        <taxon>Ciliophora</taxon>
        <taxon>Intramacronucleata</taxon>
        <taxon>Oligohymenophorea</taxon>
        <taxon>Hymenostomatida</taxon>
        <taxon>Tetrahymenina</taxon>
        <taxon>Tetrahymenidae</taxon>
        <taxon>Tetrahymena</taxon>
    </lineage>
</organism>
<dbReference type="GeneID" id="7830047"/>
<evidence type="ECO:0000259" key="12">
    <source>
        <dbReference type="PROSITE" id="PS50235"/>
    </source>
</evidence>
<evidence type="ECO:0000256" key="5">
    <source>
        <dbReference type="ARBA" id="ARBA00022728"/>
    </source>
</evidence>
<keyword evidence="6 10" id="KW-0863">Zinc-finger</keyword>
<dbReference type="InterPro" id="IPR033809">
    <property type="entry name" value="USP39"/>
</dbReference>
<comment type="subcellular location">
    <subcellularLocation>
        <location evidence="1">Nucleus</location>
    </subcellularLocation>
</comment>
<keyword evidence="5" id="KW-0747">Spliceosome</keyword>
<dbReference type="Pfam" id="PF00443">
    <property type="entry name" value="UCH"/>
    <property type="match status" value="1"/>
</dbReference>
<dbReference type="SUPFAM" id="SSF57850">
    <property type="entry name" value="RING/U-box"/>
    <property type="match status" value="1"/>
</dbReference>
<keyword evidence="3" id="KW-0507">mRNA processing</keyword>
<dbReference type="Gene3D" id="3.90.70.10">
    <property type="entry name" value="Cysteine proteinases"/>
    <property type="match status" value="1"/>
</dbReference>
<dbReference type="InterPro" id="IPR001607">
    <property type="entry name" value="Znf_UBP"/>
</dbReference>
<evidence type="ECO:0000256" key="7">
    <source>
        <dbReference type="ARBA" id="ARBA00022833"/>
    </source>
</evidence>
<dbReference type="FunCoup" id="A4VF07">
    <property type="interactions" value="580"/>
</dbReference>
<dbReference type="PROSITE" id="PS50271">
    <property type="entry name" value="ZF_UBP"/>
    <property type="match status" value="1"/>
</dbReference>
<keyword evidence="8" id="KW-0508">mRNA splicing</keyword>
<evidence type="ECO:0000256" key="8">
    <source>
        <dbReference type="ARBA" id="ARBA00023187"/>
    </source>
</evidence>
<dbReference type="InterPro" id="IPR050185">
    <property type="entry name" value="Ub_carboxyl-term_hydrolase"/>
</dbReference>
<keyword evidence="11" id="KW-0175">Coiled coil</keyword>
<dbReference type="STRING" id="312017.A4VF07"/>
<gene>
    <name evidence="14" type="ORF">TTHERM_00471279</name>
</gene>
<evidence type="ECO:0000256" key="3">
    <source>
        <dbReference type="ARBA" id="ARBA00022664"/>
    </source>
</evidence>
<dbReference type="PANTHER" id="PTHR21646">
    <property type="entry name" value="UBIQUITIN CARBOXYL-TERMINAL HYDROLASE"/>
    <property type="match status" value="1"/>
</dbReference>
<dbReference type="KEGG" id="tet:TTHERM_00471279"/>
<dbReference type="PROSITE" id="PS50235">
    <property type="entry name" value="USP_3"/>
    <property type="match status" value="1"/>
</dbReference>
<keyword evidence="14" id="KW-0645">Protease</keyword>
<feature type="coiled-coil region" evidence="11">
    <location>
        <begin position="1"/>
        <end position="28"/>
    </location>
</feature>
<evidence type="ECO:0000256" key="11">
    <source>
        <dbReference type="SAM" id="Coils"/>
    </source>
</evidence>
<dbReference type="SUPFAM" id="SSF54001">
    <property type="entry name" value="Cysteine proteinases"/>
    <property type="match status" value="1"/>
</dbReference>
<dbReference type="GO" id="GO:0006508">
    <property type="term" value="P:proteolysis"/>
    <property type="evidence" value="ECO:0007669"/>
    <property type="project" value="UniProtKB-KW"/>
</dbReference>
<dbReference type="EMBL" id="GG662622">
    <property type="protein sequence ID" value="EDK31265.1"/>
    <property type="molecule type" value="Genomic_DNA"/>
</dbReference>
<reference evidence="15" key="1">
    <citation type="journal article" date="2006" name="PLoS Biol.">
        <title>Macronuclear genome sequence of the ciliate Tetrahymena thermophila, a model eukaryote.</title>
        <authorList>
            <person name="Eisen J.A."/>
            <person name="Coyne R.S."/>
            <person name="Wu M."/>
            <person name="Wu D."/>
            <person name="Thiagarajan M."/>
            <person name="Wortman J.R."/>
            <person name="Badger J.H."/>
            <person name="Ren Q."/>
            <person name="Amedeo P."/>
            <person name="Jones K.M."/>
            <person name="Tallon L.J."/>
            <person name="Delcher A.L."/>
            <person name="Salzberg S.L."/>
            <person name="Silva J.C."/>
            <person name="Haas B.J."/>
            <person name="Majoros W.H."/>
            <person name="Farzad M."/>
            <person name="Carlton J.M."/>
            <person name="Smith R.K. Jr."/>
            <person name="Garg J."/>
            <person name="Pearlman R.E."/>
            <person name="Karrer K.M."/>
            <person name="Sun L."/>
            <person name="Manning G."/>
            <person name="Elde N.C."/>
            <person name="Turkewitz A.P."/>
            <person name="Asai D.J."/>
            <person name="Wilkes D.E."/>
            <person name="Wang Y."/>
            <person name="Cai H."/>
            <person name="Collins K."/>
            <person name="Stewart B.A."/>
            <person name="Lee S.R."/>
            <person name="Wilamowska K."/>
            <person name="Weinberg Z."/>
            <person name="Ruzzo W.L."/>
            <person name="Wloga D."/>
            <person name="Gaertig J."/>
            <person name="Frankel J."/>
            <person name="Tsao C.-C."/>
            <person name="Gorovsky M.A."/>
            <person name="Keeling P.J."/>
            <person name="Waller R.F."/>
            <person name="Patron N.J."/>
            <person name="Cherry J.M."/>
            <person name="Stover N.A."/>
            <person name="Krieger C.J."/>
            <person name="del Toro C."/>
            <person name="Ryder H.F."/>
            <person name="Williamson S.C."/>
            <person name="Barbeau R.A."/>
            <person name="Hamilton E.P."/>
            <person name="Orias E."/>
        </authorList>
    </citation>
    <scope>NUCLEOTIDE SEQUENCE [LARGE SCALE GENOMIC DNA]</scope>
    <source>
        <strain evidence="15">SB210</strain>
    </source>
</reference>
<feature type="coiled-coil region" evidence="11">
    <location>
        <begin position="72"/>
        <end position="99"/>
    </location>
</feature>
<dbReference type="PANTHER" id="PTHR21646:SF16">
    <property type="entry name" value="U4_U6.U5 TRI-SNRNP-ASSOCIATED PROTEIN 2"/>
    <property type="match status" value="1"/>
</dbReference>
<evidence type="ECO:0000259" key="13">
    <source>
        <dbReference type="PROSITE" id="PS50271"/>
    </source>
</evidence>
<dbReference type="RefSeq" id="XP_001470681.1">
    <property type="nucleotide sequence ID" value="XM_001470631.1"/>
</dbReference>
<dbReference type="Proteomes" id="UP000009168">
    <property type="component" value="Unassembled WGS sequence"/>
</dbReference>
<keyword evidence="9" id="KW-0539">Nucleus</keyword>
<evidence type="ECO:0000256" key="9">
    <source>
        <dbReference type="ARBA" id="ARBA00023242"/>
    </source>
</evidence>
<protein>
    <submittedName>
        <fullName evidence="14">Ubiquitin specific protease 39 and snRNP assembly factor</fullName>
    </submittedName>
</protein>
<dbReference type="GO" id="GO:0004843">
    <property type="term" value="F:cysteine-type deubiquitinase activity"/>
    <property type="evidence" value="ECO:0007669"/>
    <property type="project" value="InterPro"/>
</dbReference>
<dbReference type="GO" id="GO:0000245">
    <property type="term" value="P:spliceosomal complex assembly"/>
    <property type="evidence" value="ECO:0007669"/>
    <property type="project" value="InterPro"/>
</dbReference>
<evidence type="ECO:0000256" key="4">
    <source>
        <dbReference type="ARBA" id="ARBA00022723"/>
    </source>
</evidence>
<evidence type="ECO:0000256" key="2">
    <source>
        <dbReference type="ARBA" id="ARBA00009085"/>
    </source>
</evidence>
<keyword evidence="4" id="KW-0479">Metal-binding</keyword>
<feature type="domain" description="USP" evidence="12">
    <location>
        <begin position="220"/>
        <end position="527"/>
    </location>
</feature>
<comment type="similarity">
    <text evidence="2">Belongs to the peptidase C19 family.</text>
</comment>
<sequence>MSKYKQEIEEVIRKKQKLLEELELSKNTQEVIDDNLAVEDGERKRKIPKIKDDNTKQQELGNDEILDSQLVKDAYNTQNEHDEEQNEEIQEKKNDIRKECPFIITIKRHLLDFDFEKLCSISLANLNVYACLICGKYYQGRGRNTHAYLHSLETNHHMYINLHNAKVYCLPDNYEVIDQSLNDIKYNLAPVYSDQQLANLDTMDTKSRALNGIYYQPGFVGLNNIKMNDYVNVIIQALCRIPVLRNQIIRFNNTVNQDVFDLKTLISKRFSNLVKKIWNPRNFKGQVSPHELLQAIVLKSKKKFTINEQSDPIKLLSWLLNNIQSELSNTNYKNLIDECFKGEVEIHTYTPLQNQIGYSSVPEIENKPFIYLTLNIPPPPLHKDDHKKINIPEQPLFNLLKKFDGITTHDNPKYRKTYRIKKLPKYLILHMERFTFNKYYLEKNPTIVRFPLNNLDLKGYIDEGKSLRYNLLVNICHEGTAKAGTYKIHVRNKANNTWFEIQDLYITQVLPQRISVSEAYIQIYERIDD</sequence>
<keyword evidence="7" id="KW-0862">Zinc</keyword>
<dbReference type="GO" id="GO:0008270">
    <property type="term" value="F:zinc ion binding"/>
    <property type="evidence" value="ECO:0007669"/>
    <property type="project" value="UniProtKB-KW"/>
</dbReference>
<evidence type="ECO:0000256" key="6">
    <source>
        <dbReference type="ARBA" id="ARBA00022771"/>
    </source>
</evidence>
<evidence type="ECO:0000313" key="14">
    <source>
        <dbReference type="EMBL" id="EDK31265.1"/>
    </source>
</evidence>
<dbReference type="AlphaFoldDB" id="A4VF07"/>
<dbReference type="OrthoDB" id="307126at2759"/>
<keyword evidence="15" id="KW-1185">Reference proteome</keyword>
<proteinExistence type="inferred from homology"/>
<accession>A4VF07</accession>
<dbReference type="OMA" id="QLRRFKC"/>
<dbReference type="InterPro" id="IPR028889">
    <property type="entry name" value="USP"/>
</dbReference>